<gene>
    <name evidence="5" type="ORF">C4D60_Mb02t22390</name>
</gene>
<accession>A0A4S8ICK8</accession>
<dbReference type="GO" id="GO:0005737">
    <property type="term" value="C:cytoplasm"/>
    <property type="evidence" value="ECO:0007669"/>
    <property type="project" value="TreeGrafter"/>
</dbReference>
<keyword evidence="6" id="KW-1185">Reference proteome</keyword>
<dbReference type="GO" id="GO:0000226">
    <property type="term" value="P:microtubule cytoskeleton organization"/>
    <property type="evidence" value="ECO:0007669"/>
    <property type="project" value="InterPro"/>
</dbReference>
<dbReference type="Proteomes" id="UP000317650">
    <property type="component" value="Chromosome 2"/>
</dbReference>
<evidence type="ECO:0000256" key="3">
    <source>
        <dbReference type="SAM" id="Coils"/>
    </source>
</evidence>
<dbReference type="Pfam" id="PF03999">
    <property type="entry name" value="MAP65_ASE1"/>
    <property type="match status" value="1"/>
</dbReference>
<dbReference type="PANTHER" id="PTHR19321">
    <property type="entry name" value="PROTEIN REGULATOR OF CYTOKINESIS 1 PRC1-RELATED"/>
    <property type="match status" value="1"/>
</dbReference>
<feature type="compositionally biased region" description="Polar residues" evidence="4">
    <location>
        <begin position="578"/>
        <end position="598"/>
    </location>
</feature>
<dbReference type="AlphaFoldDB" id="A0A4S8ICK8"/>
<evidence type="ECO:0000256" key="2">
    <source>
        <dbReference type="ARBA" id="ARBA00022701"/>
    </source>
</evidence>
<feature type="region of interest" description="Disordered" evidence="4">
    <location>
        <begin position="577"/>
        <end position="598"/>
    </location>
</feature>
<dbReference type="InterPro" id="IPR007145">
    <property type="entry name" value="MAP65_Ase1_PRC1"/>
</dbReference>
<proteinExistence type="inferred from homology"/>
<dbReference type="GO" id="GO:0005819">
    <property type="term" value="C:spindle"/>
    <property type="evidence" value="ECO:0007669"/>
    <property type="project" value="TreeGrafter"/>
</dbReference>
<comment type="caution">
    <text evidence="5">The sequence shown here is derived from an EMBL/GenBank/DDBJ whole genome shotgun (WGS) entry which is preliminary data.</text>
</comment>
<name>A0A4S8ICK8_MUSBA</name>
<dbReference type="STRING" id="52838.A0A4S8ICK8"/>
<keyword evidence="2" id="KW-0493">Microtubule</keyword>
<dbReference type="Gene3D" id="1.20.58.1520">
    <property type="match status" value="1"/>
</dbReference>
<evidence type="ECO:0000313" key="5">
    <source>
        <dbReference type="EMBL" id="THU45857.1"/>
    </source>
</evidence>
<sequence length="598" mass="68178">MAVETGIRTGVCMGSKCGALLRELEQIWTEVGESKEDKDLMLVELERECIRVYRRKVEEAGSNRAHLHRSLAEKEAEVTALMSALGEQSLQLKMEKRLPLREQLASVNPLLEDLRKKKEERLKQFADIKSQIEKINVEILGSSHHDHSPVKIEEDDLSIRKLTEYQSQLRILQKEKSDRLQKVLESVNEMHSLCEHLEVDFRKTVDTVHPSLHDTGGGHSPNISETALEGLSQAILKLKTEKKIRTQKLLEAVESLLELWNLMDTPVEERKYFGEVTCILGLPEHDIGCFGLLSLDTIKQMEAEVERLTSLKARRMKELVLRKRMELEEICRTAHIEPDMSTASEKIGALIDSGIVDPSELLTKIEMQIVKAREESMIRKEIMERVDKWLAACEEENWLEDYDQDENKYSAGRGAHLNLKRAEKARAIVTKIPDTVDKLMNKISVWEKERNMPFLYDGVPLVSLLEEYKVIRLKKEELKRRYRDQKKLQNLLLTGKETVYGSKPSPKRSNNFNRKTNDNGFMMPAPWRLSASGATPDLLMQCSYSGHSNGCFKEIGRLSTTSLNLISISKDDRVPSLASVTSSEPGSPPLNQLSGLNR</sequence>
<protein>
    <submittedName>
        <fullName evidence="5">Uncharacterized protein</fullName>
    </submittedName>
</protein>
<organism evidence="5 6">
    <name type="scientific">Musa balbisiana</name>
    <name type="common">Banana</name>
    <dbReference type="NCBI Taxonomy" id="52838"/>
    <lineage>
        <taxon>Eukaryota</taxon>
        <taxon>Viridiplantae</taxon>
        <taxon>Streptophyta</taxon>
        <taxon>Embryophyta</taxon>
        <taxon>Tracheophyta</taxon>
        <taxon>Spermatophyta</taxon>
        <taxon>Magnoliopsida</taxon>
        <taxon>Liliopsida</taxon>
        <taxon>Zingiberales</taxon>
        <taxon>Musaceae</taxon>
        <taxon>Musa</taxon>
    </lineage>
</organism>
<evidence type="ECO:0000256" key="1">
    <source>
        <dbReference type="ARBA" id="ARBA00006187"/>
    </source>
</evidence>
<evidence type="ECO:0000313" key="6">
    <source>
        <dbReference type="Proteomes" id="UP000317650"/>
    </source>
</evidence>
<feature type="coiled-coil region" evidence="3">
    <location>
        <begin position="461"/>
        <end position="488"/>
    </location>
</feature>
<dbReference type="EMBL" id="PYDT01000011">
    <property type="protein sequence ID" value="THU45857.1"/>
    <property type="molecule type" value="Genomic_DNA"/>
</dbReference>
<feature type="region of interest" description="Disordered" evidence="4">
    <location>
        <begin position="498"/>
        <end position="517"/>
    </location>
</feature>
<dbReference type="PANTHER" id="PTHR19321:SF0">
    <property type="entry name" value="65-KDA MICROTUBULE-ASSOCIATED PROTEIN 6"/>
    <property type="match status" value="1"/>
</dbReference>
<keyword evidence="3" id="KW-0175">Coiled coil</keyword>
<dbReference type="GO" id="GO:0005874">
    <property type="term" value="C:microtubule"/>
    <property type="evidence" value="ECO:0007669"/>
    <property type="project" value="UniProtKB-KW"/>
</dbReference>
<comment type="similarity">
    <text evidence="1">Belongs to the MAP65/ASE1 family.</text>
</comment>
<evidence type="ECO:0000256" key="4">
    <source>
        <dbReference type="SAM" id="MobiDB-lite"/>
    </source>
</evidence>
<dbReference type="GO" id="GO:0008017">
    <property type="term" value="F:microtubule binding"/>
    <property type="evidence" value="ECO:0007669"/>
    <property type="project" value="InterPro"/>
</dbReference>
<reference evidence="5 6" key="1">
    <citation type="journal article" date="2019" name="Nat. Plants">
        <title>Genome sequencing of Musa balbisiana reveals subgenome evolution and function divergence in polyploid bananas.</title>
        <authorList>
            <person name="Yao X."/>
        </authorList>
    </citation>
    <scope>NUCLEOTIDE SEQUENCE [LARGE SCALE GENOMIC DNA]</scope>
    <source>
        <strain evidence="6">cv. DH-PKW</strain>
        <tissue evidence="5">Leaves</tissue>
    </source>
</reference>